<feature type="active site" evidence="5">
    <location>
        <position position="365"/>
    </location>
</feature>
<evidence type="ECO:0000259" key="7">
    <source>
        <dbReference type="PROSITE" id="PS51767"/>
    </source>
</evidence>
<dbReference type="Gene3D" id="2.40.70.10">
    <property type="entry name" value="Acid Proteases"/>
    <property type="match status" value="2"/>
</dbReference>
<dbReference type="CDD" id="cd05471">
    <property type="entry name" value="pepsin_like"/>
    <property type="match status" value="1"/>
</dbReference>
<dbReference type="GO" id="GO:0004190">
    <property type="term" value="F:aspartic-type endopeptidase activity"/>
    <property type="evidence" value="ECO:0007669"/>
    <property type="project" value="UniProtKB-KW"/>
</dbReference>
<proteinExistence type="inferred from homology"/>
<sequence>MKLYAIPFIVSYVAAILPVKDFRVSDMGSNVVQKQAVLATASSSALSLSLSLSSSSSSLHSVSAPGSSNSSASTTVSSSATSSLESAASSATSSLASAASSATSSSLPIVQLTDTSFYIVTDSSRAVYYLDTNIYDAASSYNSTFPLLIDTGSSMSWIYNESCSSGPCTDAAKFDDDGVPRYSSTKFNLAYSGDVVSGDLVTTNGSDLTLSVRSPTMSIGLQNITIGLANTSPSIFDGYNISGVIGIPATFTLDHKNVIQQLYTQGVIDKKIVSVIINTNNSATSYMGSTAAEVTSSSYGGVLFLGSVSNPFASPENTVVYADVVPNSNAYWLMNATEIEIQSQNGTTEYLNYTNSGNDRQAIIDTGTTGIVMPMADANLVHEQLFGSDLVTDGLGNYAFKCSSQSAEISFTTSGGETLTILSSYFTGNAYTSSALTGYCASKIQGTTTNDFWILGAAFLSQYFTTFDLETAQLGFTVASDTSYILKNATSSNGTASYSATTLLSVSSTKTATSSGSTTSGKNGATSSHRINISSFFKGLFLIFFMI</sequence>
<keyword evidence="3 6" id="KW-0064">Aspartyl protease</keyword>
<dbReference type="OrthoDB" id="28208at2759"/>
<dbReference type="InterPro" id="IPR001461">
    <property type="entry name" value="Aspartic_peptidase_A1"/>
</dbReference>
<name>A0A9P0VZS9_9ASCO</name>
<dbReference type="InterPro" id="IPR034164">
    <property type="entry name" value="Pepsin-like_dom"/>
</dbReference>
<keyword evidence="6" id="KW-0645">Protease</keyword>
<dbReference type="InterPro" id="IPR021109">
    <property type="entry name" value="Peptidase_aspartic_dom_sf"/>
</dbReference>
<evidence type="ECO:0000313" key="9">
    <source>
        <dbReference type="Proteomes" id="UP000837801"/>
    </source>
</evidence>
<reference evidence="8" key="1">
    <citation type="submission" date="2022-03" db="EMBL/GenBank/DDBJ databases">
        <authorList>
            <person name="Legras J.-L."/>
            <person name="Devillers H."/>
            <person name="Grondin C."/>
        </authorList>
    </citation>
    <scope>NUCLEOTIDE SEQUENCE</scope>
    <source>
        <strain evidence="8">CLIB 1423</strain>
    </source>
</reference>
<dbReference type="PANTHER" id="PTHR47966:SF75">
    <property type="entry name" value="ENDOPEPTIDASE (CTSD), PUTATIVE (AFU_ORTHOLOGUE AFUA_4G07040)-RELATED"/>
    <property type="match status" value="1"/>
</dbReference>
<dbReference type="EMBL" id="CAKXYY010000015">
    <property type="protein sequence ID" value="CAH2354254.1"/>
    <property type="molecule type" value="Genomic_DNA"/>
</dbReference>
<evidence type="ECO:0000256" key="6">
    <source>
        <dbReference type="RuleBase" id="RU000454"/>
    </source>
</evidence>
<feature type="active site" evidence="5">
    <location>
        <position position="150"/>
    </location>
</feature>
<evidence type="ECO:0000256" key="5">
    <source>
        <dbReference type="PIRSR" id="PIRSR601461-1"/>
    </source>
</evidence>
<evidence type="ECO:0000256" key="1">
    <source>
        <dbReference type="ARBA" id="ARBA00007447"/>
    </source>
</evidence>
<comment type="similarity">
    <text evidence="1 6">Belongs to the peptidase A1 family.</text>
</comment>
<keyword evidence="4" id="KW-1015">Disulfide bond</keyword>
<accession>A0A9P0VZS9</accession>
<feature type="domain" description="Peptidase A1" evidence="7">
    <location>
        <begin position="128"/>
        <end position="477"/>
    </location>
</feature>
<dbReference type="InterPro" id="IPR001969">
    <property type="entry name" value="Aspartic_peptidase_AS"/>
</dbReference>
<dbReference type="Proteomes" id="UP000837801">
    <property type="component" value="Unassembled WGS sequence"/>
</dbReference>
<dbReference type="PROSITE" id="PS51767">
    <property type="entry name" value="PEPTIDASE_A1"/>
    <property type="match status" value="1"/>
</dbReference>
<keyword evidence="2" id="KW-0732">Signal</keyword>
<organism evidence="8 9">
    <name type="scientific">[Candida] railenensis</name>
    <dbReference type="NCBI Taxonomy" id="45579"/>
    <lineage>
        <taxon>Eukaryota</taxon>
        <taxon>Fungi</taxon>
        <taxon>Dikarya</taxon>
        <taxon>Ascomycota</taxon>
        <taxon>Saccharomycotina</taxon>
        <taxon>Pichiomycetes</taxon>
        <taxon>Debaryomycetaceae</taxon>
        <taxon>Kurtzmaniella</taxon>
    </lineage>
</organism>
<dbReference type="PROSITE" id="PS00141">
    <property type="entry name" value="ASP_PROTEASE"/>
    <property type="match status" value="1"/>
</dbReference>
<keyword evidence="6" id="KW-0378">Hydrolase</keyword>
<dbReference type="PRINTS" id="PR00792">
    <property type="entry name" value="PEPSIN"/>
</dbReference>
<dbReference type="Pfam" id="PF00026">
    <property type="entry name" value="Asp"/>
    <property type="match status" value="1"/>
</dbReference>
<comment type="caution">
    <text evidence="8">The sequence shown here is derived from an EMBL/GenBank/DDBJ whole genome shotgun (WGS) entry which is preliminary data.</text>
</comment>
<evidence type="ECO:0000256" key="3">
    <source>
        <dbReference type="ARBA" id="ARBA00022750"/>
    </source>
</evidence>
<keyword evidence="9" id="KW-1185">Reference proteome</keyword>
<dbReference type="SUPFAM" id="SSF50630">
    <property type="entry name" value="Acid proteases"/>
    <property type="match status" value="1"/>
</dbReference>
<dbReference type="GO" id="GO:0006508">
    <property type="term" value="P:proteolysis"/>
    <property type="evidence" value="ECO:0007669"/>
    <property type="project" value="UniProtKB-KW"/>
</dbReference>
<dbReference type="GO" id="GO:0005576">
    <property type="term" value="C:extracellular region"/>
    <property type="evidence" value="ECO:0007669"/>
    <property type="project" value="UniProtKB-ARBA"/>
</dbReference>
<dbReference type="AlphaFoldDB" id="A0A9P0VZS9"/>
<protein>
    <recommendedName>
        <fullName evidence="7">Peptidase A1 domain-containing protein</fullName>
    </recommendedName>
</protein>
<evidence type="ECO:0000256" key="4">
    <source>
        <dbReference type="ARBA" id="ARBA00023157"/>
    </source>
</evidence>
<evidence type="ECO:0000256" key="2">
    <source>
        <dbReference type="ARBA" id="ARBA00022729"/>
    </source>
</evidence>
<dbReference type="InterPro" id="IPR033121">
    <property type="entry name" value="PEPTIDASE_A1"/>
</dbReference>
<evidence type="ECO:0000313" key="8">
    <source>
        <dbReference type="EMBL" id="CAH2354254.1"/>
    </source>
</evidence>
<dbReference type="PANTHER" id="PTHR47966">
    <property type="entry name" value="BETA-SITE APP-CLEAVING ENZYME, ISOFORM A-RELATED"/>
    <property type="match status" value="1"/>
</dbReference>
<gene>
    <name evidence="8" type="ORF">CLIB1423_15S02036</name>
</gene>